<dbReference type="AlphaFoldDB" id="A0A8J2R3I2"/>
<reference evidence="2" key="1">
    <citation type="submission" date="2021-09" db="EMBL/GenBank/DDBJ databases">
        <authorList>
            <person name="Martin H S."/>
        </authorList>
    </citation>
    <scope>NUCLEOTIDE SEQUENCE</scope>
</reference>
<sequence>MKQYVSYFGVPSRLVTDRGTSFTSKTFISTTQKSPSELLFGFNSRTEDKFSEVINDTINRIPVEELDELRRERKKKEQQVEEIANYNKHSKTAIQNKEGDLVRVERQNHGANEKKGTRTQEVGEESRKLAIDDVIRYRKAALKYNIKSSTLESRVKKFKDNTDGPSRTFHSKFTSPQVFSLEEENRLNDYIINCCKMHYGLTTVQIRKLAYEYAKASNLKNPTKWDENQMDCLEWMRIKKV</sequence>
<protein>
    <submittedName>
        <fullName evidence="2">(African queen) hypothetical protein</fullName>
    </submittedName>
</protein>
<comment type="caution">
    <text evidence="2">The sequence shown here is derived from an EMBL/GenBank/DDBJ whole genome shotgun (WGS) entry which is preliminary data.</text>
</comment>
<dbReference type="OrthoDB" id="7419437at2759"/>
<organism evidence="2 3">
    <name type="scientific">Danaus chrysippus</name>
    <name type="common">African queen</name>
    <dbReference type="NCBI Taxonomy" id="151541"/>
    <lineage>
        <taxon>Eukaryota</taxon>
        <taxon>Metazoa</taxon>
        <taxon>Ecdysozoa</taxon>
        <taxon>Arthropoda</taxon>
        <taxon>Hexapoda</taxon>
        <taxon>Insecta</taxon>
        <taxon>Pterygota</taxon>
        <taxon>Neoptera</taxon>
        <taxon>Endopterygota</taxon>
        <taxon>Lepidoptera</taxon>
        <taxon>Glossata</taxon>
        <taxon>Ditrysia</taxon>
        <taxon>Papilionoidea</taxon>
        <taxon>Nymphalidae</taxon>
        <taxon>Danainae</taxon>
        <taxon>Danaini</taxon>
        <taxon>Danaina</taxon>
        <taxon>Danaus</taxon>
        <taxon>Anosia</taxon>
    </lineage>
</organism>
<keyword evidence="3" id="KW-1185">Reference proteome</keyword>
<dbReference type="InterPro" id="IPR036397">
    <property type="entry name" value="RNaseH_sf"/>
</dbReference>
<dbReference type="Proteomes" id="UP000789524">
    <property type="component" value="Unassembled WGS sequence"/>
</dbReference>
<gene>
    <name evidence="2" type="ORF">DCHRY22_LOCUS12350</name>
</gene>
<dbReference type="Gene3D" id="3.30.420.10">
    <property type="entry name" value="Ribonuclease H-like superfamily/Ribonuclease H"/>
    <property type="match status" value="1"/>
</dbReference>
<dbReference type="GO" id="GO:0003676">
    <property type="term" value="F:nucleic acid binding"/>
    <property type="evidence" value="ECO:0007669"/>
    <property type="project" value="InterPro"/>
</dbReference>
<dbReference type="EMBL" id="CAKASE010000076">
    <property type="protein sequence ID" value="CAG9577529.1"/>
    <property type="molecule type" value="Genomic_DNA"/>
</dbReference>
<evidence type="ECO:0000313" key="3">
    <source>
        <dbReference type="Proteomes" id="UP000789524"/>
    </source>
</evidence>
<keyword evidence="1" id="KW-0175">Coiled coil</keyword>
<evidence type="ECO:0000256" key="1">
    <source>
        <dbReference type="SAM" id="Coils"/>
    </source>
</evidence>
<name>A0A8J2R3I2_9NEOP</name>
<accession>A0A8J2R3I2</accession>
<evidence type="ECO:0000313" key="2">
    <source>
        <dbReference type="EMBL" id="CAG9577529.1"/>
    </source>
</evidence>
<proteinExistence type="predicted"/>
<feature type="coiled-coil region" evidence="1">
    <location>
        <begin position="66"/>
        <end position="114"/>
    </location>
</feature>